<dbReference type="Gene3D" id="3.30.420.10">
    <property type="entry name" value="Ribonuclease H-like superfamily/Ribonuclease H"/>
    <property type="match status" value="1"/>
</dbReference>
<gene>
    <name evidence="1" type="ORF">TNCV_1295661</name>
</gene>
<sequence length="53" mass="6236">IRQDNTSNKDKLKSVLKNQWEKISAGEATRFVSSMPKRLQEDLKRRGYQRATK</sequence>
<organism evidence="1 2">
    <name type="scientific">Trichonephila clavipes</name>
    <name type="common">Golden silk orbweaver</name>
    <name type="synonym">Nephila clavipes</name>
    <dbReference type="NCBI Taxonomy" id="2585209"/>
    <lineage>
        <taxon>Eukaryota</taxon>
        <taxon>Metazoa</taxon>
        <taxon>Ecdysozoa</taxon>
        <taxon>Arthropoda</taxon>
        <taxon>Chelicerata</taxon>
        <taxon>Arachnida</taxon>
        <taxon>Araneae</taxon>
        <taxon>Araneomorphae</taxon>
        <taxon>Entelegynae</taxon>
        <taxon>Araneoidea</taxon>
        <taxon>Nephilidae</taxon>
        <taxon>Trichonephila</taxon>
    </lineage>
</organism>
<protein>
    <submittedName>
        <fullName evidence="1">Uncharacterized protein</fullName>
    </submittedName>
</protein>
<evidence type="ECO:0000313" key="2">
    <source>
        <dbReference type="Proteomes" id="UP000887159"/>
    </source>
</evidence>
<dbReference type="AlphaFoldDB" id="A0A8X6SM94"/>
<proteinExistence type="predicted"/>
<feature type="non-terminal residue" evidence="1">
    <location>
        <position position="1"/>
    </location>
</feature>
<evidence type="ECO:0000313" key="1">
    <source>
        <dbReference type="EMBL" id="GFY13905.1"/>
    </source>
</evidence>
<comment type="caution">
    <text evidence="1">The sequence shown here is derived from an EMBL/GenBank/DDBJ whole genome shotgun (WGS) entry which is preliminary data.</text>
</comment>
<dbReference type="EMBL" id="BMAU01021325">
    <property type="protein sequence ID" value="GFY13905.1"/>
    <property type="molecule type" value="Genomic_DNA"/>
</dbReference>
<name>A0A8X6SM94_TRICX</name>
<dbReference type="GO" id="GO:0003676">
    <property type="term" value="F:nucleic acid binding"/>
    <property type="evidence" value="ECO:0007669"/>
    <property type="project" value="InterPro"/>
</dbReference>
<reference evidence="1" key="1">
    <citation type="submission" date="2020-08" db="EMBL/GenBank/DDBJ databases">
        <title>Multicomponent nature underlies the extraordinary mechanical properties of spider dragline silk.</title>
        <authorList>
            <person name="Kono N."/>
            <person name="Nakamura H."/>
            <person name="Mori M."/>
            <person name="Yoshida Y."/>
            <person name="Ohtoshi R."/>
            <person name="Malay A.D."/>
            <person name="Moran D.A.P."/>
            <person name="Tomita M."/>
            <person name="Numata K."/>
            <person name="Arakawa K."/>
        </authorList>
    </citation>
    <scope>NUCLEOTIDE SEQUENCE</scope>
</reference>
<keyword evidence="2" id="KW-1185">Reference proteome</keyword>
<dbReference type="Proteomes" id="UP000887159">
    <property type="component" value="Unassembled WGS sequence"/>
</dbReference>
<accession>A0A8X6SM94</accession>
<dbReference type="InterPro" id="IPR036397">
    <property type="entry name" value="RNaseH_sf"/>
</dbReference>